<dbReference type="SUPFAM" id="SSF50939">
    <property type="entry name" value="Sialidases"/>
    <property type="match status" value="1"/>
</dbReference>
<dbReference type="Proteomes" id="UP001481413">
    <property type="component" value="Unassembled WGS sequence"/>
</dbReference>
<evidence type="ECO:0000256" key="1">
    <source>
        <dbReference type="ARBA" id="ARBA00022531"/>
    </source>
</evidence>
<evidence type="ECO:0000256" key="2">
    <source>
        <dbReference type="ARBA" id="ARBA00023276"/>
    </source>
</evidence>
<dbReference type="Pfam" id="PF14870">
    <property type="entry name" value="PSII_BNR"/>
    <property type="match status" value="1"/>
</dbReference>
<keyword evidence="5" id="KW-1185">Reference proteome</keyword>
<dbReference type="PANTHER" id="PTHR47199">
    <property type="entry name" value="PHOTOSYSTEM II STABILITY/ASSEMBLY FACTOR HCF136, CHLOROPLASTIC"/>
    <property type="match status" value="1"/>
</dbReference>
<evidence type="ECO:0000259" key="3">
    <source>
        <dbReference type="Pfam" id="PF14870"/>
    </source>
</evidence>
<evidence type="ECO:0000313" key="4">
    <source>
        <dbReference type="EMBL" id="GAA6143978.1"/>
    </source>
</evidence>
<dbReference type="InterPro" id="IPR036278">
    <property type="entry name" value="Sialidase_sf"/>
</dbReference>
<keyword evidence="2" id="KW-0604">Photosystem II</keyword>
<protein>
    <submittedName>
        <fullName evidence="4">YCF48-related protein</fullName>
    </submittedName>
</protein>
<gene>
    <name evidence="4" type="ORF">NBRC116585_00950</name>
</gene>
<dbReference type="EMBL" id="BAABWH010000001">
    <property type="protein sequence ID" value="GAA6143978.1"/>
    <property type="molecule type" value="Genomic_DNA"/>
</dbReference>
<keyword evidence="1" id="KW-0602">Photosynthesis</keyword>
<accession>A0ABP9ZV15</accession>
<dbReference type="InterPro" id="IPR028203">
    <property type="entry name" value="PSII_CF48-like_dom"/>
</dbReference>
<evidence type="ECO:0000313" key="5">
    <source>
        <dbReference type="Proteomes" id="UP001481413"/>
    </source>
</evidence>
<reference evidence="4 5" key="1">
    <citation type="submission" date="2024-04" db="EMBL/GenBank/DDBJ databases">
        <title>Draft genome sequence of Thalassolituus maritimus NBRC 116585.</title>
        <authorList>
            <person name="Miyakawa T."/>
            <person name="Kusuya Y."/>
            <person name="Miura T."/>
        </authorList>
    </citation>
    <scope>NUCLEOTIDE SEQUENCE [LARGE SCALE GENOMIC DNA]</scope>
    <source>
        <strain evidence="4 5">5NW40-0001</strain>
    </source>
</reference>
<dbReference type="InterPro" id="IPR015943">
    <property type="entry name" value="WD40/YVTN_repeat-like_dom_sf"/>
</dbReference>
<dbReference type="Gene3D" id="2.130.10.10">
    <property type="entry name" value="YVTN repeat-like/Quinoprotein amine dehydrogenase"/>
    <property type="match status" value="2"/>
</dbReference>
<name>A0ABP9ZV15_9GAMM</name>
<sequence length="406" mass="43844">MFSDLVRPRMGKQNNKRTRLFSGLIVTGALATSLGISAQWQDPLQTPAMASQQAHQSLLLDVTDRESDVVSVGAHGHILVSEDNGFTWEQGRVPVTTTLTAVDFYGIDKGWAVGHDGVILNSVDGGKSWVKQFDGFKANEAMLVSARNNLNIAEERAQAVEGSESDLEVDQAMMALENAEFAFQDAEYDLETGSTKPFLDVYFWSAKDGIAVGAYGMAFQTMDGGEEWFEISSRLPNPNRLHLNTITRVGDYSLTIVGEMGLMLRSDDMGETWNSQVAPYDGSLFGLIDEGNTQILFALRGHTYRSTDDGITWTALDTGVEQTLLGGFSSERGAMLVGNGGSVVTLNAQLEAPESATITGRTGAAAVLRSEAGHYIIAGEAGIQLVDREGKLLQQQAEMNGEKGNE</sequence>
<proteinExistence type="predicted"/>
<dbReference type="PANTHER" id="PTHR47199:SF2">
    <property type="entry name" value="PHOTOSYSTEM II STABILITY_ASSEMBLY FACTOR HCF136, CHLOROPLASTIC"/>
    <property type="match status" value="1"/>
</dbReference>
<organism evidence="4 5">
    <name type="scientific">Thalassolituus maritimus</name>
    <dbReference type="NCBI Taxonomy" id="484498"/>
    <lineage>
        <taxon>Bacteria</taxon>
        <taxon>Pseudomonadati</taxon>
        <taxon>Pseudomonadota</taxon>
        <taxon>Gammaproteobacteria</taxon>
        <taxon>Oceanospirillales</taxon>
        <taxon>Oceanospirillaceae</taxon>
        <taxon>Thalassolituus</taxon>
    </lineage>
</organism>
<comment type="caution">
    <text evidence="4">The sequence shown here is derived from an EMBL/GenBank/DDBJ whole genome shotgun (WGS) entry which is preliminary data.</text>
</comment>
<feature type="domain" description="Photosynthesis system II assembly factor Ycf48/Hcf136-like" evidence="3">
    <location>
        <begin position="195"/>
        <end position="376"/>
    </location>
</feature>
<dbReference type="CDD" id="cd15482">
    <property type="entry name" value="Sialidase_non-viral"/>
    <property type="match status" value="1"/>
</dbReference>